<name>A0A7X3CPT1_9BACL</name>
<feature type="domain" description="Knr4/Smi1-like" evidence="1">
    <location>
        <begin position="3"/>
        <end position="134"/>
    </location>
</feature>
<dbReference type="SUPFAM" id="SSF160631">
    <property type="entry name" value="SMI1/KNR4-like"/>
    <property type="match status" value="1"/>
</dbReference>
<dbReference type="AlphaFoldDB" id="A0A7X3CPT1"/>
<proteinExistence type="predicted"/>
<sequence length="140" mass="16344">MEVTNVHIAALEKALNVKFPSKYSEEMEYISKKISSGNKLVLNNGEDSISIKRVLDMDCEKEESIFQVYTEFRDLMKDGSIPIVNAGYDDYICLYFIDRKLPPKVILWCYERSFESIDYAIFPLAETFEEFIDRIEQVDV</sequence>
<evidence type="ECO:0000313" key="3">
    <source>
        <dbReference type="Proteomes" id="UP000447876"/>
    </source>
</evidence>
<dbReference type="OrthoDB" id="8657476at2"/>
<reference evidence="2 3" key="1">
    <citation type="submission" date="2019-11" db="EMBL/GenBank/DDBJ databases">
        <title>Draft genome sequences of five Paenibacillus species of dairy origin.</title>
        <authorList>
            <person name="Olajide A.M."/>
            <person name="Chen S."/>
            <person name="Lapointe G."/>
        </authorList>
    </citation>
    <scope>NUCLEOTIDE SEQUENCE [LARGE SCALE GENOMIC DNA]</scope>
    <source>
        <strain evidence="2 3">12CR55</strain>
    </source>
</reference>
<dbReference type="InterPro" id="IPR018958">
    <property type="entry name" value="Knr4/Smi1-like_dom"/>
</dbReference>
<dbReference type="Pfam" id="PF09346">
    <property type="entry name" value="SMI1_KNR4"/>
    <property type="match status" value="1"/>
</dbReference>
<dbReference type="InterPro" id="IPR037883">
    <property type="entry name" value="Knr4/Smi1-like_sf"/>
</dbReference>
<accession>A0A7X3CPT1</accession>
<comment type="caution">
    <text evidence="2">The sequence shown here is derived from an EMBL/GenBank/DDBJ whole genome shotgun (WGS) entry which is preliminary data.</text>
</comment>
<dbReference type="Proteomes" id="UP000447876">
    <property type="component" value="Unassembled WGS sequence"/>
</dbReference>
<gene>
    <name evidence="2" type="ORF">GNP95_15275</name>
</gene>
<dbReference type="Gene3D" id="3.40.1580.10">
    <property type="entry name" value="SMI1/KNR4-like"/>
    <property type="match status" value="1"/>
</dbReference>
<protein>
    <recommendedName>
        <fullName evidence="1">Knr4/Smi1-like domain-containing protein</fullName>
    </recommendedName>
</protein>
<evidence type="ECO:0000259" key="1">
    <source>
        <dbReference type="Pfam" id="PF09346"/>
    </source>
</evidence>
<organism evidence="2 3">
    <name type="scientific">Paenibacillus woosongensis</name>
    <dbReference type="NCBI Taxonomy" id="307580"/>
    <lineage>
        <taxon>Bacteria</taxon>
        <taxon>Bacillati</taxon>
        <taxon>Bacillota</taxon>
        <taxon>Bacilli</taxon>
        <taxon>Bacillales</taxon>
        <taxon>Paenibacillaceae</taxon>
        <taxon>Paenibacillus</taxon>
    </lineage>
</organism>
<evidence type="ECO:0000313" key="2">
    <source>
        <dbReference type="EMBL" id="MUG46350.1"/>
    </source>
</evidence>
<dbReference type="EMBL" id="WNZW01000006">
    <property type="protein sequence ID" value="MUG46350.1"/>
    <property type="molecule type" value="Genomic_DNA"/>
</dbReference>